<name>A0A498JIW4_MALDO</name>
<dbReference type="AlphaFoldDB" id="A0A498JIW4"/>
<dbReference type="Proteomes" id="UP000290289">
    <property type="component" value="Chromosome 6"/>
</dbReference>
<gene>
    <name evidence="1" type="ORF">DVH24_008128</name>
</gene>
<comment type="caution">
    <text evidence="1">The sequence shown here is derived from an EMBL/GenBank/DDBJ whole genome shotgun (WGS) entry which is preliminary data.</text>
</comment>
<evidence type="ECO:0000313" key="1">
    <source>
        <dbReference type="EMBL" id="RXH95628.1"/>
    </source>
</evidence>
<sequence>MIAKNSSSAAIIGPSRTLSSAMYVESKRGMSQQPSIQNATPKHLQGYKWRFCHITQGEAESGLERLHQCADKELQVYLNDKEFQ</sequence>
<keyword evidence="2" id="KW-1185">Reference proteome</keyword>
<organism evidence="1 2">
    <name type="scientific">Malus domestica</name>
    <name type="common">Apple</name>
    <name type="synonym">Pyrus malus</name>
    <dbReference type="NCBI Taxonomy" id="3750"/>
    <lineage>
        <taxon>Eukaryota</taxon>
        <taxon>Viridiplantae</taxon>
        <taxon>Streptophyta</taxon>
        <taxon>Embryophyta</taxon>
        <taxon>Tracheophyta</taxon>
        <taxon>Spermatophyta</taxon>
        <taxon>Magnoliopsida</taxon>
        <taxon>eudicotyledons</taxon>
        <taxon>Gunneridae</taxon>
        <taxon>Pentapetalae</taxon>
        <taxon>rosids</taxon>
        <taxon>fabids</taxon>
        <taxon>Rosales</taxon>
        <taxon>Rosaceae</taxon>
        <taxon>Amygdaloideae</taxon>
        <taxon>Maleae</taxon>
        <taxon>Malus</taxon>
    </lineage>
</organism>
<reference evidence="1 2" key="1">
    <citation type="submission" date="2018-10" db="EMBL/GenBank/DDBJ databases">
        <title>A high-quality apple genome assembly.</title>
        <authorList>
            <person name="Hu J."/>
        </authorList>
    </citation>
    <scope>NUCLEOTIDE SEQUENCE [LARGE SCALE GENOMIC DNA]</scope>
    <source>
        <strain evidence="2">cv. HFTH1</strain>
        <tissue evidence="1">Young leaf</tissue>
    </source>
</reference>
<protein>
    <submittedName>
        <fullName evidence="1">Uncharacterized protein</fullName>
    </submittedName>
</protein>
<proteinExistence type="predicted"/>
<accession>A0A498JIW4</accession>
<dbReference type="EMBL" id="RDQH01000332">
    <property type="protein sequence ID" value="RXH95628.1"/>
    <property type="molecule type" value="Genomic_DNA"/>
</dbReference>
<evidence type="ECO:0000313" key="2">
    <source>
        <dbReference type="Proteomes" id="UP000290289"/>
    </source>
</evidence>